<feature type="compositionally biased region" description="Polar residues" evidence="2">
    <location>
        <begin position="21"/>
        <end position="30"/>
    </location>
</feature>
<dbReference type="AlphaFoldDB" id="A0AA39R804"/>
<dbReference type="Gene3D" id="3.40.50.300">
    <property type="entry name" value="P-loop containing nucleotide triphosphate hydrolases"/>
    <property type="match status" value="1"/>
</dbReference>
<dbReference type="Proteomes" id="UP001166286">
    <property type="component" value="Unassembled WGS sequence"/>
</dbReference>
<organism evidence="4 5">
    <name type="scientific">Cladonia borealis</name>
    <dbReference type="NCBI Taxonomy" id="184061"/>
    <lineage>
        <taxon>Eukaryota</taxon>
        <taxon>Fungi</taxon>
        <taxon>Dikarya</taxon>
        <taxon>Ascomycota</taxon>
        <taxon>Pezizomycotina</taxon>
        <taxon>Lecanoromycetes</taxon>
        <taxon>OSLEUM clade</taxon>
        <taxon>Lecanoromycetidae</taxon>
        <taxon>Lecanorales</taxon>
        <taxon>Lecanorineae</taxon>
        <taxon>Cladoniaceae</taxon>
        <taxon>Cladonia</taxon>
    </lineage>
</organism>
<sequence>MEWAQSQGWLSSFSRTRHGDSTGTAQSNPLSKGPGLHKIWEADDAKVDLVFVHGLTGSAKTWYDLKSKTCWPLDLLPKDIPFARIFIWEYDADIFSIWVSHHVSQNNLAAHGSNLCDRLANHRCRTATQHRPLVFIGHSLGGLVIQKTLLHSDESSDVRYHDIVDSTAGVIFLGTPHRGSTFANWGSLCTDLAHGVKDVNQAIVKLLMPESEVLFQLRDSFVKLVMRRAKENTHALKVHCYFEELGMTLTGKIVTTDSAILDGYPYSSIHADHRNMTKFGFNNGRLDQAYIDVMECIWMMTEHAKTLKIPVALPVGTSIAKNLRKRPLSFEQNSPTGAEVADSFQLFPRNKETIHLAATATALWDIGKAEPSHNFAAKRLKRALTKPPLTSEFANSERNLQRINSLDDKVRQIVEKQESLSSHVNHSEGNTTERIMVVAKWLSMIDHRKMHDFHGSKRYKETGIWLSDTSEFRSWRDTSRSNIFWLHGSPGAGKTLLSSFVVDALSANSDVTVLYFYCSYQRFGGHVQVLRSLLKQLYLQTTSKNTVETFFLSHGKDIVCDGNETELRAYFDLFLQSLSTPRTYVVIDGADECTYDGLENLFTAWNYVSKRSRKIVKLFISSRKTSDIESAINRKLQIYPGGTQLSLDLSHGQTTDLDRFIDGRIEEVSKQWEIWQNTGANLFSAAKSMLMQRSNGSFLWVRTAIDQWYTSASTSTSDQDFGVQLPQAVPSLTHLYDTYMQFIATENPVIASIAEKTFYWITFALEPLGAKNIAFAITLGLSEKDMKAVKPIDGPKLAEFCNGLVCFQEPDQLLPQHPTVMEFLSQHLDSDLGHLYLAKICLKSLTTMAVKRDSASVLEEDRTGAEGLLAYARKNYMMHGFKAISLDRRIGPFVDADALPTFDHMEQMQVQAD</sequence>
<keyword evidence="5" id="KW-1185">Reference proteome</keyword>
<dbReference type="Gene3D" id="3.40.50.1820">
    <property type="entry name" value="alpha/beta hydrolase"/>
    <property type="match status" value="1"/>
</dbReference>
<evidence type="ECO:0000313" key="5">
    <source>
        <dbReference type="Proteomes" id="UP001166286"/>
    </source>
</evidence>
<dbReference type="PANTHER" id="PTHR10039">
    <property type="entry name" value="AMELOGENIN"/>
    <property type="match status" value="1"/>
</dbReference>
<dbReference type="InterPro" id="IPR027417">
    <property type="entry name" value="P-loop_NTPase"/>
</dbReference>
<comment type="caution">
    <text evidence="4">The sequence shown here is derived from an EMBL/GenBank/DDBJ whole genome shotgun (WGS) entry which is preliminary data.</text>
</comment>
<keyword evidence="1" id="KW-0677">Repeat</keyword>
<feature type="region of interest" description="Disordered" evidence="2">
    <location>
        <begin position="13"/>
        <end position="32"/>
    </location>
</feature>
<evidence type="ECO:0000256" key="2">
    <source>
        <dbReference type="SAM" id="MobiDB-lite"/>
    </source>
</evidence>
<dbReference type="Pfam" id="PF24883">
    <property type="entry name" value="NPHP3_N"/>
    <property type="match status" value="1"/>
</dbReference>
<dbReference type="InterPro" id="IPR056884">
    <property type="entry name" value="NPHP3-like_N"/>
</dbReference>
<dbReference type="InterPro" id="IPR029058">
    <property type="entry name" value="AB_hydrolase_fold"/>
</dbReference>
<dbReference type="SUPFAM" id="SSF52540">
    <property type="entry name" value="P-loop containing nucleoside triphosphate hydrolases"/>
    <property type="match status" value="1"/>
</dbReference>
<feature type="domain" description="Nephrocystin 3-like N-terminal" evidence="3">
    <location>
        <begin position="462"/>
        <end position="623"/>
    </location>
</feature>
<accession>A0AA39R804</accession>
<dbReference type="SUPFAM" id="SSF53474">
    <property type="entry name" value="alpha/beta-Hydrolases"/>
    <property type="match status" value="1"/>
</dbReference>
<evidence type="ECO:0000313" key="4">
    <source>
        <dbReference type="EMBL" id="KAK0515480.1"/>
    </source>
</evidence>
<reference evidence="4" key="1">
    <citation type="submission" date="2023-03" db="EMBL/GenBank/DDBJ databases">
        <title>Complete genome of Cladonia borealis.</title>
        <authorList>
            <person name="Park H."/>
        </authorList>
    </citation>
    <scope>NUCLEOTIDE SEQUENCE</scope>
    <source>
        <strain evidence="4">ANT050790</strain>
    </source>
</reference>
<name>A0AA39R804_9LECA</name>
<gene>
    <name evidence="4" type="ORF">JMJ35_001514</name>
</gene>
<protein>
    <recommendedName>
        <fullName evidence="3">Nephrocystin 3-like N-terminal domain-containing protein</fullName>
    </recommendedName>
</protein>
<evidence type="ECO:0000256" key="1">
    <source>
        <dbReference type="ARBA" id="ARBA00022737"/>
    </source>
</evidence>
<evidence type="ECO:0000259" key="3">
    <source>
        <dbReference type="Pfam" id="PF24883"/>
    </source>
</evidence>
<proteinExistence type="predicted"/>
<dbReference type="PANTHER" id="PTHR10039:SF14">
    <property type="entry name" value="NACHT DOMAIN-CONTAINING PROTEIN"/>
    <property type="match status" value="1"/>
</dbReference>
<dbReference type="EMBL" id="JAFEKC020000003">
    <property type="protein sequence ID" value="KAK0515480.1"/>
    <property type="molecule type" value="Genomic_DNA"/>
</dbReference>